<organism evidence="2 3">
    <name type="scientific">Aspergillus niger (strain ATCC 1015 / CBS 113.46 / FGSC A1144 / LSHB Ac4 / NCTC 3858a / NRRL 328 / USDA 3528.7)</name>
    <dbReference type="NCBI Taxonomy" id="380704"/>
    <lineage>
        <taxon>Eukaryota</taxon>
        <taxon>Fungi</taxon>
        <taxon>Dikarya</taxon>
        <taxon>Ascomycota</taxon>
        <taxon>Pezizomycotina</taxon>
        <taxon>Eurotiomycetes</taxon>
        <taxon>Eurotiomycetidae</taxon>
        <taxon>Eurotiales</taxon>
        <taxon>Aspergillaceae</taxon>
        <taxon>Aspergillus</taxon>
        <taxon>Aspergillus subgen. Circumdati</taxon>
    </lineage>
</organism>
<proteinExistence type="predicted"/>
<feature type="non-terminal residue" evidence="2">
    <location>
        <position position="1"/>
    </location>
</feature>
<dbReference type="HOGENOM" id="CLU_2800816_0_0_1"/>
<protein>
    <submittedName>
        <fullName evidence="2">Uncharacterized protein</fullName>
    </submittedName>
</protein>
<accession>G3YC47</accession>
<dbReference type="AlphaFoldDB" id="G3YC47"/>
<reference evidence="2 3" key="1">
    <citation type="journal article" date="2011" name="Genome Res.">
        <title>Comparative genomics of citric-acid-producing Aspergillus niger ATCC 1015 versus enzyme-producing CBS 513.88.</title>
        <authorList>
            <person name="Andersen M.R."/>
            <person name="Salazar M.P."/>
            <person name="Schaap P.J."/>
            <person name="van de Vondervoort P.J."/>
            <person name="Culley D."/>
            <person name="Thykaer J."/>
            <person name="Frisvad J.C."/>
            <person name="Nielsen K.F."/>
            <person name="Albang R."/>
            <person name="Albermann K."/>
            <person name="Berka R.M."/>
            <person name="Braus G.H."/>
            <person name="Braus-Stromeyer S.A."/>
            <person name="Corrochano L.M."/>
            <person name="Dai Z."/>
            <person name="van Dijck P.W."/>
            <person name="Hofmann G."/>
            <person name="Lasure L.L."/>
            <person name="Magnuson J.K."/>
            <person name="Menke H."/>
            <person name="Meijer M."/>
            <person name="Meijer S.L."/>
            <person name="Nielsen J.B."/>
            <person name="Nielsen M.L."/>
            <person name="van Ooyen A.J."/>
            <person name="Pel H.J."/>
            <person name="Poulsen L."/>
            <person name="Samson R.A."/>
            <person name="Stam H."/>
            <person name="Tsang A."/>
            <person name="van den Brink J.M."/>
            <person name="Atkins A."/>
            <person name="Aerts A."/>
            <person name="Shapiro H."/>
            <person name="Pangilinan J."/>
            <person name="Salamov A."/>
            <person name="Lou Y."/>
            <person name="Lindquist E."/>
            <person name="Lucas S."/>
            <person name="Grimwood J."/>
            <person name="Grigoriev I.V."/>
            <person name="Kubicek C.P."/>
            <person name="Martinez D."/>
            <person name="van Peij N.N."/>
            <person name="Roubos J.A."/>
            <person name="Nielsen J."/>
            <person name="Baker S.E."/>
        </authorList>
    </citation>
    <scope>NUCLEOTIDE SEQUENCE [LARGE SCALE GENOMIC DNA]</scope>
    <source>
        <strain evidence="3">ATCC 1015 / CBS 113.46 / FGSC A1144 / LSHB Ac4 / NCTC 3858a / NRRL 328 / USDA 3528.7</strain>
    </source>
</reference>
<comment type="caution">
    <text evidence="2">The sequence shown here is derived from an EMBL/GenBank/DDBJ whole genome shotgun (WGS) entry which is preliminary data.</text>
</comment>
<dbReference type="Proteomes" id="UP000009038">
    <property type="component" value="Unassembled WGS sequence"/>
</dbReference>
<name>G3YC47_ASPNA</name>
<feature type="compositionally biased region" description="Low complexity" evidence="1">
    <location>
        <begin position="49"/>
        <end position="59"/>
    </location>
</feature>
<evidence type="ECO:0000313" key="2">
    <source>
        <dbReference type="EMBL" id="EHA19395.1"/>
    </source>
</evidence>
<feature type="region of interest" description="Disordered" evidence="1">
    <location>
        <begin position="34"/>
        <end position="68"/>
    </location>
</feature>
<evidence type="ECO:0000313" key="3">
    <source>
        <dbReference type="Proteomes" id="UP000009038"/>
    </source>
</evidence>
<sequence length="68" mass="7535">QTPSTESLLVVSEGQILSPRWVRFTDRSLVPVRSRAQPPRLRSRRSPRAPRAVPARDSSTLAVSSTLP</sequence>
<gene>
    <name evidence="2" type="ORF">ASPNIDRAFT_199104</name>
</gene>
<dbReference type="EMBL" id="ACJE01000019">
    <property type="protein sequence ID" value="EHA19395.1"/>
    <property type="molecule type" value="Genomic_DNA"/>
</dbReference>
<evidence type="ECO:0000256" key="1">
    <source>
        <dbReference type="SAM" id="MobiDB-lite"/>
    </source>
</evidence>